<dbReference type="InterPro" id="IPR055259">
    <property type="entry name" value="YkvP/CgeB_Glyco_trans-like"/>
</dbReference>
<organism evidence="2 3">
    <name type="scientific">Bradyrhizobium aeschynomenes</name>
    <dbReference type="NCBI Taxonomy" id="2734909"/>
    <lineage>
        <taxon>Bacteria</taxon>
        <taxon>Pseudomonadati</taxon>
        <taxon>Pseudomonadota</taxon>
        <taxon>Alphaproteobacteria</taxon>
        <taxon>Hyphomicrobiales</taxon>
        <taxon>Nitrobacteraceae</taxon>
        <taxon>Bradyrhizobium</taxon>
    </lineage>
</organism>
<sequence length="362" mass="39682">MNICFFGSSLVSSYWNGAATYYRGMLKEIAKLGHQITFYEPDAFERQAHRDIDDPVWAKVVVYPATPEGWKRALDDATRPADLLVKASGVGVFDAELEQAIAAASTEALRIYWDVDAPATLDAIAAEPRHHLREAIPRYDAVLTYGGGDPVVQAYRAAGARDCVPIYNALDPDTHHPAPPRGDFSSDLNLLANRLPDREARIEKFFIDAAARCPQRSFVIGGSGWHDKPMPANVRAVGHVGTADHNAFFGSARATLNVNRDSMAAYGFSPPTRVFEAAGAGACLITDQWDGIDLFLEPDREILVAADGAAVAAHLDALSPERARKIGERGRERILAHHTYRQRARQFNDLLEGMTTRTEAAE</sequence>
<evidence type="ECO:0000259" key="1">
    <source>
        <dbReference type="Pfam" id="PF13524"/>
    </source>
</evidence>
<dbReference type="RefSeq" id="WP_172110758.1">
    <property type="nucleotide sequence ID" value="NZ_JABFDN010000003.1"/>
</dbReference>
<accession>A0ABX2CEK5</accession>
<dbReference type="SUPFAM" id="SSF53756">
    <property type="entry name" value="UDP-Glycosyltransferase/glycogen phosphorylase"/>
    <property type="match status" value="1"/>
</dbReference>
<feature type="domain" description="Spore protein YkvP/CgeB glycosyl transferase-like" evidence="1">
    <location>
        <begin position="204"/>
        <end position="347"/>
    </location>
</feature>
<dbReference type="Proteomes" id="UP000886476">
    <property type="component" value="Unassembled WGS sequence"/>
</dbReference>
<reference evidence="2" key="1">
    <citation type="submission" date="2020-05" db="EMBL/GenBank/DDBJ databases">
        <title>Nod-independent and nitrogen-fixing Bradyrhizobium aeschynomene sp. nov. isolated from nodules of Aeschynomene indica.</title>
        <authorList>
            <person name="Zhang Z."/>
        </authorList>
    </citation>
    <scope>NUCLEOTIDE SEQUENCE</scope>
    <source>
        <strain evidence="2">83012</strain>
    </source>
</reference>
<dbReference type="Pfam" id="PF13524">
    <property type="entry name" value="Glyco_trans_1_2"/>
    <property type="match status" value="1"/>
</dbReference>
<name>A0ABX2CEK5_9BRAD</name>
<dbReference type="Gene3D" id="3.40.50.2000">
    <property type="entry name" value="Glycogen Phosphorylase B"/>
    <property type="match status" value="1"/>
</dbReference>
<gene>
    <name evidence="2" type="ORF">HL667_11735</name>
</gene>
<keyword evidence="3" id="KW-1185">Reference proteome</keyword>
<proteinExistence type="predicted"/>
<dbReference type="EMBL" id="JABFDN010000003">
    <property type="protein sequence ID" value="NPU65667.1"/>
    <property type="molecule type" value="Genomic_DNA"/>
</dbReference>
<evidence type="ECO:0000313" key="2">
    <source>
        <dbReference type="EMBL" id="NPU65667.1"/>
    </source>
</evidence>
<evidence type="ECO:0000313" key="3">
    <source>
        <dbReference type="Proteomes" id="UP000886476"/>
    </source>
</evidence>
<comment type="caution">
    <text evidence="2">The sequence shown here is derived from an EMBL/GenBank/DDBJ whole genome shotgun (WGS) entry which is preliminary data.</text>
</comment>
<protein>
    <submittedName>
        <fullName evidence="2">Glycosyltransferase</fullName>
    </submittedName>
</protein>